<dbReference type="GO" id="GO:0022857">
    <property type="term" value="F:transmembrane transporter activity"/>
    <property type="evidence" value="ECO:0007669"/>
    <property type="project" value="InterPro"/>
</dbReference>
<evidence type="ECO:0000313" key="7">
    <source>
        <dbReference type="Proteomes" id="UP000504633"/>
    </source>
</evidence>
<feature type="transmembrane region" description="Helical" evidence="5">
    <location>
        <begin position="102"/>
        <end position="121"/>
    </location>
</feature>
<feature type="transmembrane region" description="Helical" evidence="5">
    <location>
        <begin position="334"/>
        <end position="355"/>
    </location>
</feature>
<evidence type="ECO:0000256" key="1">
    <source>
        <dbReference type="ARBA" id="ARBA00004141"/>
    </source>
</evidence>
<reference evidence="8" key="1">
    <citation type="submission" date="2025-08" db="UniProtKB">
        <authorList>
            <consortium name="RefSeq"/>
        </authorList>
    </citation>
    <scope>IDENTIFICATION</scope>
    <source>
        <strain evidence="8">15085-1641.00</strain>
        <tissue evidence="8">Whole body</tissue>
    </source>
</reference>
<dbReference type="Gene3D" id="1.20.1250.20">
    <property type="entry name" value="MFS general substrate transporter like domains"/>
    <property type="match status" value="2"/>
</dbReference>
<feature type="transmembrane region" description="Helical" evidence="5">
    <location>
        <begin position="79"/>
        <end position="96"/>
    </location>
</feature>
<dbReference type="Proteomes" id="UP000504633">
    <property type="component" value="Unplaced"/>
</dbReference>
<feature type="transmembrane region" description="Helical" evidence="5">
    <location>
        <begin position="213"/>
        <end position="231"/>
    </location>
</feature>
<keyword evidence="2 5" id="KW-0812">Transmembrane</keyword>
<dbReference type="GeneID" id="111594847"/>
<feature type="transmembrane region" description="Helical" evidence="5">
    <location>
        <begin position="238"/>
        <end position="260"/>
    </location>
</feature>
<dbReference type="RefSeq" id="XP_023164086.2">
    <property type="nucleotide sequence ID" value="XM_023308318.2"/>
</dbReference>
<dbReference type="AlphaFoldDB" id="A0A6J1LHR5"/>
<dbReference type="Pfam" id="PF07690">
    <property type="entry name" value="MFS_1"/>
    <property type="match status" value="1"/>
</dbReference>
<keyword evidence="3 5" id="KW-1133">Transmembrane helix</keyword>
<dbReference type="SUPFAM" id="SSF103473">
    <property type="entry name" value="MFS general substrate transporter"/>
    <property type="match status" value="2"/>
</dbReference>
<keyword evidence="4 5" id="KW-0472">Membrane</keyword>
<dbReference type="PANTHER" id="PTHR48021">
    <property type="match status" value="1"/>
</dbReference>
<keyword evidence="7" id="KW-1185">Reference proteome</keyword>
<dbReference type="Pfam" id="PF00083">
    <property type="entry name" value="Sugar_tr"/>
    <property type="match status" value="1"/>
</dbReference>
<dbReference type="InterPro" id="IPR050549">
    <property type="entry name" value="MFS_Trehalose_Transporter"/>
</dbReference>
<sequence length="374" mass="40753">MSVSNSVFVALAASFGGFIVGVSLAWSGPIAVERIVGTTYNFTPNMFHWVFICSIVTLGCAVGCIPAVLLTVEFGRKPIMALMMMPCIFGWLFVLAEQHFSMMLVGRFLIGVGSGGIGVTVNRDDTAKAEAILKWLRDPDVNIQSEVEALRNTQLATKSSFKKEMSGSAAVKGLALAITLMLLRQVTGINAYIFYLKPILTLNGVKTNLEKYLIGFGAAQLITTYVSTFLTERTGRKMWLFVSALIMLIASIIMAIHLQFLVHSDMVWIVIGASILFVVGHSLGFGPLAWFIMSELFSDNVKPLGVAIVSMCSWLFMLLVTIIVPLVLKSSTPSSIFIVFALFSCFACIFVVSYLPETKNKILQPTPAAETSVL</sequence>
<feature type="transmembrane region" description="Helical" evidence="5">
    <location>
        <begin position="169"/>
        <end position="193"/>
    </location>
</feature>
<evidence type="ECO:0000259" key="6">
    <source>
        <dbReference type="PROSITE" id="PS50850"/>
    </source>
</evidence>
<dbReference type="OMA" id="EVAELHM"/>
<evidence type="ECO:0000256" key="5">
    <source>
        <dbReference type="SAM" id="Phobius"/>
    </source>
</evidence>
<organism evidence="7 8">
    <name type="scientific">Drosophila hydei</name>
    <name type="common">Fruit fly</name>
    <dbReference type="NCBI Taxonomy" id="7224"/>
    <lineage>
        <taxon>Eukaryota</taxon>
        <taxon>Metazoa</taxon>
        <taxon>Ecdysozoa</taxon>
        <taxon>Arthropoda</taxon>
        <taxon>Hexapoda</taxon>
        <taxon>Insecta</taxon>
        <taxon>Pterygota</taxon>
        <taxon>Neoptera</taxon>
        <taxon>Endopterygota</taxon>
        <taxon>Diptera</taxon>
        <taxon>Brachycera</taxon>
        <taxon>Muscomorpha</taxon>
        <taxon>Ephydroidea</taxon>
        <taxon>Drosophilidae</taxon>
        <taxon>Drosophila</taxon>
    </lineage>
</organism>
<evidence type="ECO:0000313" key="8">
    <source>
        <dbReference type="RefSeq" id="XP_023164086.2"/>
    </source>
</evidence>
<evidence type="ECO:0000256" key="2">
    <source>
        <dbReference type="ARBA" id="ARBA00022692"/>
    </source>
</evidence>
<evidence type="ECO:0000256" key="3">
    <source>
        <dbReference type="ARBA" id="ARBA00022989"/>
    </source>
</evidence>
<feature type="transmembrane region" description="Helical" evidence="5">
    <location>
        <begin position="7"/>
        <end position="26"/>
    </location>
</feature>
<dbReference type="OrthoDB" id="6612291at2759"/>
<comment type="subcellular location">
    <subcellularLocation>
        <location evidence="1">Membrane</location>
        <topology evidence="1">Multi-pass membrane protein</topology>
    </subcellularLocation>
</comment>
<dbReference type="KEGG" id="dhe:111594847"/>
<dbReference type="InterPro" id="IPR011701">
    <property type="entry name" value="MFS"/>
</dbReference>
<evidence type="ECO:0000256" key="4">
    <source>
        <dbReference type="ARBA" id="ARBA00023136"/>
    </source>
</evidence>
<accession>A0A6J1LHR5</accession>
<dbReference type="InterPro" id="IPR036259">
    <property type="entry name" value="MFS_trans_sf"/>
</dbReference>
<feature type="transmembrane region" description="Helical" evidence="5">
    <location>
        <begin position="266"/>
        <end position="292"/>
    </location>
</feature>
<dbReference type="InterPro" id="IPR020846">
    <property type="entry name" value="MFS_dom"/>
</dbReference>
<feature type="transmembrane region" description="Helical" evidence="5">
    <location>
        <begin position="304"/>
        <end position="328"/>
    </location>
</feature>
<feature type="domain" description="Major facilitator superfamily (MFS) profile" evidence="6">
    <location>
        <begin position="1"/>
        <end position="359"/>
    </location>
</feature>
<dbReference type="PROSITE" id="PS50850">
    <property type="entry name" value="MFS"/>
    <property type="match status" value="1"/>
</dbReference>
<proteinExistence type="predicted"/>
<name>A0A6J1LHR5_DROHY</name>
<dbReference type="InterPro" id="IPR005828">
    <property type="entry name" value="MFS_sugar_transport-like"/>
</dbReference>
<dbReference type="GO" id="GO:0016020">
    <property type="term" value="C:membrane"/>
    <property type="evidence" value="ECO:0007669"/>
    <property type="project" value="UniProtKB-SubCell"/>
</dbReference>
<feature type="transmembrane region" description="Helical" evidence="5">
    <location>
        <begin position="46"/>
        <end position="72"/>
    </location>
</feature>
<dbReference type="PANTHER" id="PTHR48021:SF1">
    <property type="entry name" value="GH07001P-RELATED"/>
    <property type="match status" value="1"/>
</dbReference>
<gene>
    <name evidence="8" type="primary">LOC111594847</name>
</gene>
<protein>
    <submittedName>
        <fullName evidence="8">Facilitated trehalose transporter Tret1-like</fullName>
    </submittedName>
</protein>